<dbReference type="EMBL" id="JAMZFV010000013">
    <property type="protein sequence ID" value="MCP1110471.1"/>
    <property type="molecule type" value="Genomic_DNA"/>
</dbReference>
<dbReference type="Proteomes" id="UP001523565">
    <property type="component" value="Unassembled WGS sequence"/>
</dbReference>
<dbReference type="PANTHER" id="PTHR30328:SF54">
    <property type="entry name" value="HTH-TYPE TRANSCRIPTIONAL REPRESSOR SCO4008"/>
    <property type="match status" value="1"/>
</dbReference>
<dbReference type="SUPFAM" id="SSF48498">
    <property type="entry name" value="Tetracyclin repressor-like, C-terminal domain"/>
    <property type="match status" value="1"/>
</dbReference>
<proteinExistence type="predicted"/>
<dbReference type="RefSeq" id="WP_262069351.1">
    <property type="nucleotide sequence ID" value="NZ_JAMXOC010000013.1"/>
</dbReference>
<organism evidence="4 5">
    <name type="scientific">Ohessyouella blattaphilus</name>
    <dbReference type="NCBI Taxonomy" id="2949333"/>
    <lineage>
        <taxon>Bacteria</taxon>
        <taxon>Bacillati</taxon>
        <taxon>Bacillota</taxon>
        <taxon>Clostridia</taxon>
        <taxon>Lachnospirales</taxon>
        <taxon>Lachnospiraceae</taxon>
        <taxon>Ohessyouella</taxon>
    </lineage>
</organism>
<reference evidence="4 5" key="1">
    <citation type="journal article" date="2022" name="Genome Biol. Evol.">
        <title>Host diet, physiology and behaviors set the stage for Lachnospiraceae cladogenesis.</title>
        <authorList>
            <person name="Vera-Ponce De Leon A."/>
            <person name="Schneider M."/>
            <person name="Jahnes B.C."/>
            <person name="Sadowski V."/>
            <person name="Camuy-Velez L.A."/>
            <person name="Duan J."/>
            <person name="Sabree Z.L."/>
        </authorList>
    </citation>
    <scope>NUCLEOTIDE SEQUENCE [LARGE SCALE GENOMIC DNA]</scope>
    <source>
        <strain evidence="4 5">PAL227</strain>
    </source>
</reference>
<protein>
    <submittedName>
        <fullName evidence="4">TetR/AcrR family transcriptional regulator</fullName>
    </submittedName>
</protein>
<evidence type="ECO:0000313" key="5">
    <source>
        <dbReference type="Proteomes" id="UP001523565"/>
    </source>
</evidence>
<dbReference type="PANTHER" id="PTHR30328">
    <property type="entry name" value="TRANSCRIPTIONAL REPRESSOR"/>
    <property type="match status" value="1"/>
</dbReference>
<evidence type="ECO:0000313" key="4">
    <source>
        <dbReference type="EMBL" id="MCP1110471.1"/>
    </source>
</evidence>
<keyword evidence="1 2" id="KW-0238">DNA-binding</keyword>
<dbReference type="InterPro" id="IPR036271">
    <property type="entry name" value="Tet_transcr_reg_TetR-rel_C_sf"/>
</dbReference>
<accession>A0ABT1EIE9</accession>
<dbReference type="PRINTS" id="PR00455">
    <property type="entry name" value="HTHTETR"/>
</dbReference>
<name>A0ABT1EIE9_9FIRM</name>
<dbReference type="InterPro" id="IPR009057">
    <property type="entry name" value="Homeodomain-like_sf"/>
</dbReference>
<dbReference type="InterPro" id="IPR001647">
    <property type="entry name" value="HTH_TetR"/>
</dbReference>
<comment type="caution">
    <text evidence="4">The sequence shown here is derived from an EMBL/GenBank/DDBJ whole genome shotgun (WGS) entry which is preliminary data.</text>
</comment>
<dbReference type="SUPFAM" id="SSF46689">
    <property type="entry name" value="Homeodomain-like"/>
    <property type="match status" value="1"/>
</dbReference>
<dbReference type="InterPro" id="IPR023772">
    <property type="entry name" value="DNA-bd_HTH_TetR-type_CS"/>
</dbReference>
<dbReference type="PROSITE" id="PS01081">
    <property type="entry name" value="HTH_TETR_1"/>
    <property type="match status" value="1"/>
</dbReference>
<dbReference type="InterPro" id="IPR050109">
    <property type="entry name" value="HTH-type_TetR-like_transc_reg"/>
</dbReference>
<dbReference type="PROSITE" id="PS50977">
    <property type="entry name" value="HTH_TETR_2"/>
    <property type="match status" value="1"/>
</dbReference>
<keyword evidence="5" id="KW-1185">Reference proteome</keyword>
<evidence type="ECO:0000256" key="2">
    <source>
        <dbReference type="PROSITE-ProRule" id="PRU00335"/>
    </source>
</evidence>
<gene>
    <name evidence="4" type="ORF">NK118_09440</name>
</gene>
<dbReference type="Gene3D" id="1.10.10.60">
    <property type="entry name" value="Homeodomain-like"/>
    <property type="match status" value="1"/>
</dbReference>
<sequence length="217" mass="25846">MYQYFYALPEEKQQRIRNAAFREFGKNGYKKTSTEQIAIAAGISKAMVFHYFRSKIGLFEYLFESGTTLIKNTYGNVHEQLEGKDFIKQYQLLSEIKLKAMKELPELFEFFAMFYLREENRQVSAKCVALYEELIQFQQSVYSLVYKKNSHTPFRKDLPEDQLKNYISWLFEGYTSSLIAKIKETPFGETDFAPYWKEYFTMLTDLETLFYEPKEDV</sequence>
<dbReference type="Pfam" id="PF00440">
    <property type="entry name" value="TetR_N"/>
    <property type="match status" value="1"/>
</dbReference>
<dbReference type="Gene3D" id="1.10.357.10">
    <property type="entry name" value="Tetracycline Repressor, domain 2"/>
    <property type="match status" value="1"/>
</dbReference>
<evidence type="ECO:0000259" key="3">
    <source>
        <dbReference type="PROSITE" id="PS50977"/>
    </source>
</evidence>
<feature type="DNA-binding region" description="H-T-H motif" evidence="2">
    <location>
        <begin position="33"/>
        <end position="52"/>
    </location>
</feature>
<evidence type="ECO:0000256" key="1">
    <source>
        <dbReference type="ARBA" id="ARBA00023125"/>
    </source>
</evidence>
<feature type="domain" description="HTH tetR-type" evidence="3">
    <location>
        <begin position="10"/>
        <end position="70"/>
    </location>
</feature>